<dbReference type="AlphaFoldDB" id="A0A0F7JZE3"/>
<organism evidence="14 15">
    <name type="scientific">Sedimenticola thiotaurini</name>
    <dbReference type="NCBI Taxonomy" id="1543721"/>
    <lineage>
        <taxon>Bacteria</taxon>
        <taxon>Pseudomonadati</taxon>
        <taxon>Pseudomonadota</taxon>
        <taxon>Gammaproteobacteria</taxon>
        <taxon>Chromatiales</taxon>
        <taxon>Sedimenticolaceae</taxon>
        <taxon>Sedimenticola</taxon>
    </lineage>
</organism>
<dbReference type="SMART" id="SM00861">
    <property type="entry name" value="Transket_pyr"/>
    <property type="match status" value="1"/>
</dbReference>
<dbReference type="Pfam" id="PF00676">
    <property type="entry name" value="E1_dh"/>
    <property type="match status" value="1"/>
</dbReference>
<dbReference type="InterPro" id="IPR042179">
    <property type="entry name" value="KGD_C_sf"/>
</dbReference>
<sequence>MSALLELLRNTSALSGGNAAFIEDLYESYLQDPSSVDSAWRERFDDIIKDSANEAPDIAHGPVRSNFARLAREKRPASRQSTERMSPGAAEKQAAVLRLVNAWRVRGHQYATLDPLRLRDIEDVPDLDPAFHRLGEADMDTVFNTGSLFAPDRMPLREIINFIKEVYGNNIGSEYMHITDTRQKRWIQKRVEGSRAKADLSADDKRWLLTLLTAAEGLEKYLHTRYVGQKRFSLEGGESLIPLLDELIQRGGKDGIREVAIGMAHRGRLNVLTNILGKAPAELFDEFEGRKSPEPYKSSGDVKYHMGFSTDIETPSGFTHVVLGFNPSHLEIISPVIEGSVRARQQRRGDREGNEVLPILIHGDSAFAGQGVVMETFQMSQARGYTTGGSIHIVINNQVGFTTSNPLDTRSTLYCTDVAKMVQAPIFHVNGDDPEAVIFVTRLAMDYRQRFHKDVIIDLVCYRRHGHNEADEPAMTQPMMYQKIRRLPTTRSNYSDQLIAEGVITPDQSRDMVEDYRSSLEQNSTVARPTLTDLNYPYHVNWAPYQHIDWEHPADTTISPEKLSMLANRLLEAPEGFDLHPRVKKLIEGRRKMATGDQLVDWGFGECLAYAALVDEGIPVRLSGQDCGRGTFSHRHAVLHNQLTGESYTPLQHISENQANFLVIDSLLSEEAVLGFEYGYATTEPRALTIWEAQFGDFANGAQVVIDQFISSGGAKWGLYCGLVMLLPHGYEGQGAEHSSARLERYLQLCAEHNMQVCVPTTPAQVFHMLRRQMLRPMRKPLIVMSPKSLLRHRLATSSLEEFTQGGFQPVIGETDDLDPAEIEHIVVCSGKVYYELLEARRARGLRSVAIIRIEQLYPFPHEIFDSIIDQYPQVERIIWCQEEPQNQGAWDQIKHRFHTLLDKGKHLYYVGRPAAAAPAVGYYPIHVQQQETLIDEALTGQINPSMNRRTPA</sequence>
<dbReference type="GO" id="GO:0006096">
    <property type="term" value="P:glycolytic process"/>
    <property type="evidence" value="ECO:0007669"/>
    <property type="project" value="UniProtKB-KW"/>
</dbReference>
<evidence type="ECO:0000256" key="6">
    <source>
        <dbReference type="ARBA" id="ARBA00013321"/>
    </source>
</evidence>
<dbReference type="Pfam" id="PF16078">
    <property type="entry name" value="2-oxogl_dehyd_N"/>
    <property type="match status" value="1"/>
</dbReference>
<dbReference type="CDD" id="cd02016">
    <property type="entry name" value="TPP_E1_OGDC_like"/>
    <property type="match status" value="1"/>
</dbReference>
<comment type="function">
    <text evidence="2">E1 component of the 2-oxoglutarate dehydrogenase (OGDH) complex which catalyzes the decarboxylation of 2-oxoglutarate, the first step in the conversion of 2-oxoglutarate to succinyl-CoA and CO(2).</text>
</comment>
<name>A0A0F7JZE3_9GAMM</name>
<reference evidence="14 15" key="1">
    <citation type="journal article" date="2015" name="Genome Announc.">
        <title>Complete Genome Sequence of Sedimenticola thiotaurini Strain SIP-G1, a Polyphosphate- and Polyhydroxyalkanoate-Accumulating Sulfur-Oxidizing Gammaproteobacterium Isolated from Salt Marsh Sediments.</title>
        <authorList>
            <person name="Flood B.E."/>
            <person name="Jones D.S."/>
            <person name="Bailey J.V."/>
        </authorList>
    </citation>
    <scope>NUCLEOTIDE SEQUENCE [LARGE SCALE GENOMIC DNA]</scope>
    <source>
        <strain evidence="14 15">SIP-G1</strain>
    </source>
</reference>
<dbReference type="FunFam" id="3.40.50.12470:FF:000009">
    <property type="entry name" value="2-oxoglutarate dehydrogenase E1 component"/>
    <property type="match status" value="1"/>
</dbReference>
<gene>
    <name evidence="14" type="primary">sucA</name>
    <name evidence="14" type="ORF">AAY24_07930</name>
</gene>
<evidence type="ECO:0000256" key="11">
    <source>
        <dbReference type="ARBA" id="ARBA00051911"/>
    </source>
</evidence>
<proteinExistence type="inferred from homology"/>
<feature type="region of interest" description="Disordered" evidence="12">
    <location>
        <begin position="70"/>
        <end position="90"/>
    </location>
</feature>
<dbReference type="InterPro" id="IPR031717">
    <property type="entry name" value="ODO-1/KGD_C"/>
</dbReference>
<dbReference type="Proteomes" id="UP000034410">
    <property type="component" value="Chromosome"/>
</dbReference>
<evidence type="ECO:0000256" key="3">
    <source>
        <dbReference type="ARBA" id="ARBA00006936"/>
    </source>
</evidence>
<dbReference type="RefSeq" id="WP_046859225.1">
    <property type="nucleotide sequence ID" value="NZ_CP011412.1"/>
</dbReference>
<dbReference type="Gene3D" id="1.10.287.1150">
    <property type="entry name" value="TPP helical domain"/>
    <property type="match status" value="1"/>
</dbReference>
<dbReference type="GO" id="GO:0004591">
    <property type="term" value="F:oxoglutarate dehydrogenase (succinyl-transferring) activity"/>
    <property type="evidence" value="ECO:0007669"/>
    <property type="project" value="UniProtKB-EC"/>
</dbReference>
<keyword evidence="15" id="KW-1185">Reference proteome</keyword>
<dbReference type="PATRIC" id="fig|1543721.4.peg.1641"/>
<evidence type="ECO:0000256" key="12">
    <source>
        <dbReference type="SAM" id="MobiDB-lite"/>
    </source>
</evidence>
<dbReference type="Gene3D" id="3.40.50.970">
    <property type="match status" value="1"/>
</dbReference>
<dbReference type="EMBL" id="CP011412">
    <property type="protein sequence ID" value="AKH20290.1"/>
    <property type="molecule type" value="Genomic_DNA"/>
</dbReference>
<dbReference type="EC" id="1.2.4.2" evidence="5"/>
<comment type="subunit">
    <text evidence="4">Homodimer. Part of the 2-oxoglutarate dehydrogenase (OGDH) complex composed of E1 (2-oxoglutarate dehydrogenase), E2 (dihydrolipoamide succinyltransferase) and E3 (dihydrolipoamide dehydrogenase); the complex contains multiple copies of the three enzymatic components (E1, E2 and E3).</text>
</comment>
<keyword evidence="7 14" id="KW-0560">Oxidoreductase</keyword>
<dbReference type="Pfam" id="PF16870">
    <property type="entry name" value="OxoGdeHyase_C"/>
    <property type="match status" value="1"/>
</dbReference>
<dbReference type="InterPro" id="IPR029061">
    <property type="entry name" value="THDP-binding"/>
</dbReference>
<keyword evidence="9" id="KW-0324">Glycolysis</keyword>
<dbReference type="InterPro" id="IPR011603">
    <property type="entry name" value="2oxoglutarate_DH_E1"/>
</dbReference>
<comment type="similarity">
    <text evidence="3">Belongs to the alpha-ketoglutarate dehydrogenase family.</text>
</comment>
<dbReference type="FunFam" id="1.10.287.1150:FF:000004">
    <property type="entry name" value="2-oxoglutarate dehydrogenase E1 component"/>
    <property type="match status" value="1"/>
</dbReference>
<dbReference type="Gene3D" id="3.40.50.12470">
    <property type="match status" value="1"/>
</dbReference>
<evidence type="ECO:0000256" key="4">
    <source>
        <dbReference type="ARBA" id="ARBA00011301"/>
    </source>
</evidence>
<keyword evidence="8" id="KW-0786">Thiamine pyrophosphate</keyword>
<dbReference type="SUPFAM" id="SSF52518">
    <property type="entry name" value="Thiamin diphosphate-binding fold (THDP-binding)"/>
    <property type="match status" value="2"/>
</dbReference>
<dbReference type="FunFam" id="3.40.50.970:FF:000014">
    <property type="entry name" value="2-oxoglutarate dehydrogenase E1 component"/>
    <property type="match status" value="1"/>
</dbReference>
<evidence type="ECO:0000256" key="10">
    <source>
        <dbReference type="ARBA" id="ARBA00030680"/>
    </source>
</evidence>
<dbReference type="PANTHER" id="PTHR23152:SF4">
    <property type="entry name" value="2-OXOADIPATE DEHYDROGENASE COMPLEX COMPONENT E1"/>
    <property type="match status" value="1"/>
</dbReference>
<comment type="catalytic activity">
    <reaction evidence="11">
        <text>N(6)-[(R)-lipoyl]-L-lysyl-[protein] + 2-oxoglutarate + H(+) = N(6)-[(R)-S(8)-succinyldihydrolipoyl]-L-lysyl-[protein] + CO2</text>
        <dbReference type="Rhea" id="RHEA:12188"/>
        <dbReference type="Rhea" id="RHEA-COMP:10474"/>
        <dbReference type="Rhea" id="RHEA-COMP:20092"/>
        <dbReference type="ChEBI" id="CHEBI:15378"/>
        <dbReference type="ChEBI" id="CHEBI:16526"/>
        <dbReference type="ChEBI" id="CHEBI:16810"/>
        <dbReference type="ChEBI" id="CHEBI:83099"/>
        <dbReference type="ChEBI" id="CHEBI:83120"/>
        <dbReference type="EC" id="1.2.4.2"/>
    </reaction>
</comment>
<dbReference type="NCBIfam" id="NF008907">
    <property type="entry name" value="PRK12270.1"/>
    <property type="match status" value="1"/>
</dbReference>
<evidence type="ECO:0000256" key="1">
    <source>
        <dbReference type="ARBA" id="ARBA00001964"/>
    </source>
</evidence>
<dbReference type="NCBIfam" id="NF006914">
    <property type="entry name" value="PRK09404.1"/>
    <property type="match status" value="1"/>
</dbReference>
<dbReference type="Gene3D" id="3.40.50.11610">
    <property type="entry name" value="Multifunctional 2-oxoglutarate metabolism enzyme, C-terminal domain"/>
    <property type="match status" value="1"/>
</dbReference>
<accession>A0A0F7JZE3</accession>
<evidence type="ECO:0000256" key="8">
    <source>
        <dbReference type="ARBA" id="ARBA00023052"/>
    </source>
</evidence>
<dbReference type="InterPro" id="IPR005475">
    <property type="entry name" value="Transketolase-like_Pyr-bd"/>
</dbReference>
<evidence type="ECO:0000256" key="9">
    <source>
        <dbReference type="ARBA" id="ARBA00023152"/>
    </source>
</evidence>
<dbReference type="PANTHER" id="PTHR23152">
    <property type="entry name" value="2-OXOGLUTARATE DEHYDROGENASE"/>
    <property type="match status" value="1"/>
</dbReference>
<evidence type="ECO:0000313" key="14">
    <source>
        <dbReference type="EMBL" id="AKH20290.1"/>
    </source>
</evidence>
<dbReference type="GO" id="GO:0045252">
    <property type="term" value="C:oxoglutarate dehydrogenase complex"/>
    <property type="evidence" value="ECO:0007669"/>
    <property type="project" value="TreeGrafter"/>
</dbReference>
<dbReference type="GO" id="GO:0030976">
    <property type="term" value="F:thiamine pyrophosphate binding"/>
    <property type="evidence" value="ECO:0007669"/>
    <property type="project" value="InterPro"/>
</dbReference>
<evidence type="ECO:0000256" key="2">
    <source>
        <dbReference type="ARBA" id="ARBA00003906"/>
    </source>
</evidence>
<dbReference type="InterPro" id="IPR001017">
    <property type="entry name" value="DH_E1"/>
</dbReference>
<evidence type="ECO:0000259" key="13">
    <source>
        <dbReference type="SMART" id="SM00861"/>
    </source>
</evidence>
<evidence type="ECO:0000256" key="5">
    <source>
        <dbReference type="ARBA" id="ARBA00012280"/>
    </source>
</evidence>
<evidence type="ECO:0000256" key="7">
    <source>
        <dbReference type="ARBA" id="ARBA00023002"/>
    </source>
</evidence>
<dbReference type="InterPro" id="IPR032106">
    <property type="entry name" value="2-oxogl_dehyd_N"/>
</dbReference>
<dbReference type="PIRSF" id="PIRSF000157">
    <property type="entry name" value="Oxoglu_dh_E1"/>
    <property type="match status" value="1"/>
</dbReference>
<dbReference type="KEGG" id="seds:AAY24_07930"/>
<dbReference type="Pfam" id="PF02779">
    <property type="entry name" value="Transket_pyr"/>
    <property type="match status" value="1"/>
</dbReference>
<comment type="cofactor">
    <cofactor evidence="1">
        <name>thiamine diphosphate</name>
        <dbReference type="ChEBI" id="CHEBI:58937"/>
    </cofactor>
</comment>
<evidence type="ECO:0000313" key="15">
    <source>
        <dbReference type="Proteomes" id="UP000034410"/>
    </source>
</evidence>
<dbReference type="NCBIfam" id="TIGR00239">
    <property type="entry name" value="2oxo_dh_E1"/>
    <property type="match status" value="1"/>
</dbReference>
<feature type="domain" description="Transketolase-like pyrimidine-binding" evidence="13">
    <location>
        <begin position="600"/>
        <end position="793"/>
    </location>
</feature>
<dbReference type="OrthoDB" id="9759785at2"/>
<protein>
    <recommendedName>
        <fullName evidence="6">2-oxoglutarate dehydrogenase E1 component</fullName>
        <ecNumber evidence="5">1.2.4.2</ecNumber>
    </recommendedName>
    <alternativeName>
        <fullName evidence="10">Alpha-ketoglutarate dehydrogenase</fullName>
    </alternativeName>
</protein>
<dbReference type="GO" id="GO:0005829">
    <property type="term" value="C:cytosol"/>
    <property type="evidence" value="ECO:0007669"/>
    <property type="project" value="TreeGrafter"/>
</dbReference>
<dbReference type="GO" id="GO:0006099">
    <property type="term" value="P:tricarboxylic acid cycle"/>
    <property type="evidence" value="ECO:0007669"/>
    <property type="project" value="TreeGrafter"/>
</dbReference>